<dbReference type="InterPro" id="IPR002656">
    <property type="entry name" value="Acyl_transf_3_dom"/>
</dbReference>
<sequence length="336" mass="38413">MNKKVRNTNIEVLRLVLMMAIFCWHILVHGYGFKNIGGGGSMEGITDETGIVLSALFAPATYCFMFISGYYGIRFSVKKGISMEIWLIIISLMTCLAGGFLFDSFSLRGLLTVCFPISTLRWWFMTSYMLIFLLLPILNKGIESLTKNGFLVIVVALIVYQTISFLRFQENGGSNFLGLLSVFLMGRYCKIYKIEFNKHRALVLFVCCFLLLVGLMLLCDHYCKKIVFILLNYNTPLITMMAVALFYYVKGLKPRYSSKLNELLKPVLFIYLVTDGLFVPFYEWLVTVIDYNICLGILVYVLTIVGSLLIGHVVIRFVDKVLDNVNIQKIEDYVRQ</sequence>
<feature type="transmembrane region" description="Helical" evidence="1">
    <location>
        <begin position="12"/>
        <end position="31"/>
    </location>
</feature>
<evidence type="ECO:0000256" key="1">
    <source>
        <dbReference type="SAM" id="Phobius"/>
    </source>
</evidence>
<evidence type="ECO:0000259" key="2">
    <source>
        <dbReference type="Pfam" id="PF01757"/>
    </source>
</evidence>
<dbReference type="Proteomes" id="UP000764045">
    <property type="component" value="Unassembled WGS sequence"/>
</dbReference>
<keyword evidence="4" id="KW-1185">Reference proteome</keyword>
<feature type="transmembrane region" description="Helical" evidence="1">
    <location>
        <begin position="268"/>
        <end position="285"/>
    </location>
</feature>
<protein>
    <submittedName>
        <fullName evidence="3">Acyltransferase family protein</fullName>
    </submittedName>
</protein>
<dbReference type="EMBL" id="JACJJL010000043">
    <property type="protein sequence ID" value="MBM6663076.1"/>
    <property type="molecule type" value="Genomic_DNA"/>
</dbReference>
<feature type="transmembrane region" description="Helical" evidence="1">
    <location>
        <begin position="122"/>
        <end position="138"/>
    </location>
</feature>
<comment type="caution">
    <text evidence="3">The sequence shown here is derived from an EMBL/GenBank/DDBJ whole genome shotgun (WGS) entry which is preliminary data.</text>
</comment>
<keyword evidence="1" id="KW-1133">Transmembrane helix</keyword>
<evidence type="ECO:0000313" key="3">
    <source>
        <dbReference type="EMBL" id="MBM6663076.1"/>
    </source>
</evidence>
<organism evidence="3 4">
    <name type="scientific">Marseilla massiliensis</name>
    <dbReference type="NCBI Taxonomy" id="1841864"/>
    <lineage>
        <taxon>Bacteria</taxon>
        <taxon>Pseudomonadati</taxon>
        <taxon>Bacteroidota</taxon>
        <taxon>Bacteroidia</taxon>
        <taxon>Bacteroidales</taxon>
        <taxon>Prevotellaceae</taxon>
        <taxon>Marseilla</taxon>
    </lineage>
</organism>
<accession>A0A938WN47</accession>
<keyword evidence="3" id="KW-0012">Acyltransferase</keyword>
<dbReference type="GO" id="GO:0016747">
    <property type="term" value="F:acyltransferase activity, transferring groups other than amino-acyl groups"/>
    <property type="evidence" value="ECO:0007669"/>
    <property type="project" value="InterPro"/>
</dbReference>
<keyword evidence="1" id="KW-0472">Membrane</keyword>
<dbReference type="AlphaFoldDB" id="A0A938WN47"/>
<dbReference type="RefSeq" id="WP_205112104.1">
    <property type="nucleotide sequence ID" value="NZ_JACJJL010000043.1"/>
</dbReference>
<keyword evidence="1" id="KW-0812">Transmembrane</keyword>
<feature type="transmembrane region" description="Helical" evidence="1">
    <location>
        <begin position="297"/>
        <end position="318"/>
    </location>
</feature>
<feature type="domain" description="Acyltransferase 3" evidence="2">
    <location>
        <begin position="8"/>
        <end position="311"/>
    </location>
</feature>
<proteinExistence type="predicted"/>
<keyword evidence="3" id="KW-0808">Transferase</keyword>
<feature type="transmembrane region" description="Helical" evidence="1">
    <location>
        <begin position="51"/>
        <end position="73"/>
    </location>
</feature>
<feature type="transmembrane region" description="Helical" evidence="1">
    <location>
        <begin position="230"/>
        <end position="248"/>
    </location>
</feature>
<evidence type="ECO:0000313" key="4">
    <source>
        <dbReference type="Proteomes" id="UP000764045"/>
    </source>
</evidence>
<feature type="transmembrane region" description="Helical" evidence="1">
    <location>
        <begin position="85"/>
        <end position="102"/>
    </location>
</feature>
<dbReference type="Pfam" id="PF01757">
    <property type="entry name" value="Acyl_transf_3"/>
    <property type="match status" value="1"/>
</dbReference>
<feature type="transmembrane region" description="Helical" evidence="1">
    <location>
        <begin position="201"/>
        <end position="218"/>
    </location>
</feature>
<reference evidence="3 4" key="1">
    <citation type="journal article" date="2021" name="Sci. Rep.">
        <title>The distribution of antibiotic resistance genes in chicken gut microbiota commensals.</title>
        <authorList>
            <person name="Juricova H."/>
            <person name="Matiasovicova J."/>
            <person name="Kubasova T."/>
            <person name="Cejkova D."/>
            <person name="Rychlik I."/>
        </authorList>
    </citation>
    <scope>NUCLEOTIDE SEQUENCE [LARGE SCALE GENOMIC DNA]</scope>
    <source>
        <strain evidence="3 4">An819</strain>
    </source>
</reference>
<name>A0A938WN47_9BACT</name>
<gene>
    <name evidence="3" type="ORF">H6B30_15225</name>
</gene>
<feature type="transmembrane region" description="Helical" evidence="1">
    <location>
        <begin position="150"/>
        <end position="166"/>
    </location>
</feature>